<feature type="domain" description="Fido" evidence="4">
    <location>
        <begin position="100"/>
        <end position="243"/>
    </location>
</feature>
<organism evidence="5 6">
    <name type="scientific">Clostridium symbiosum</name>
    <name type="common">Bacteroides symbiosus</name>
    <dbReference type="NCBI Taxonomy" id="1512"/>
    <lineage>
        <taxon>Bacteria</taxon>
        <taxon>Bacillati</taxon>
        <taxon>Bacillota</taxon>
        <taxon>Clostridia</taxon>
        <taxon>Lachnospirales</taxon>
        <taxon>Lachnospiraceae</taxon>
        <taxon>Otoolea</taxon>
    </lineage>
</organism>
<evidence type="ECO:0000313" key="6">
    <source>
        <dbReference type="Proteomes" id="UP001300871"/>
    </source>
</evidence>
<feature type="binding site" evidence="2">
    <location>
        <begin position="187"/>
        <end position="194"/>
    </location>
    <ligand>
        <name>ATP</name>
        <dbReference type="ChEBI" id="CHEBI:30616"/>
    </ligand>
</feature>
<dbReference type="Proteomes" id="UP001300871">
    <property type="component" value="Unassembled WGS sequence"/>
</dbReference>
<comment type="caution">
    <text evidence="5">The sequence shown here is derived from an EMBL/GenBank/DDBJ whole genome shotgun (WGS) entry which is preliminary data.</text>
</comment>
<name>A0AAW6ASF2_CLOSY</name>
<accession>A0AAW6ASF2</accession>
<dbReference type="SUPFAM" id="SSF140931">
    <property type="entry name" value="Fic-like"/>
    <property type="match status" value="1"/>
</dbReference>
<dbReference type="GO" id="GO:0005524">
    <property type="term" value="F:ATP binding"/>
    <property type="evidence" value="ECO:0007669"/>
    <property type="project" value="UniProtKB-KW"/>
</dbReference>
<keyword evidence="2" id="KW-0067">ATP-binding</keyword>
<feature type="binding site" evidence="2">
    <location>
        <begin position="221"/>
        <end position="222"/>
    </location>
    <ligand>
        <name>ATP</name>
        <dbReference type="ChEBI" id="CHEBI:30616"/>
    </ligand>
</feature>
<evidence type="ECO:0000256" key="2">
    <source>
        <dbReference type="PIRSR" id="PIRSR640198-2"/>
    </source>
</evidence>
<dbReference type="Pfam" id="PF02661">
    <property type="entry name" value="Fic"/>
    <property type="match status" value="1"/>
</dbReference>
<dbReference type="PANTHER" id="PTHR13504">
    <property type="entry name" value="FIDO DOMAIN-CONTAINING PROTEIN DDB_G0283145"/>
    <property type="match status" value="1"/>
</dbReference>
<dbReference type="AlphaFoldDB" id="A0AAW6ASF2"/>
<reference evidence="5" key="1">
    <citation type="submission" date="2023-01" db="EMBL/GenBank/DDBJ databases">
        <title>Human gut microbiome strain richness.</title>
        <authorList>
            <person name="Chen-Liaw A."/>
        </authorList>
    </citation>
    <scope>NUCLEOTIDE SEQUENCE</scope>
    <source>
        <strain evidence="5">B1_m1001713B170214d0_201011</strain>
    </source>
</reference>
<evidence type="ECO:0000256" key="1">
    <source>
        <dbReference type="PIRSR" id="PIRSR640198-1"/>
    </source>
</evidence>
<sequence length="269" mass="31704">MDFNQIDKKIMQLKNKNEAYHQMVSRFLKKYEQEFSLKYAHESTVIEGNTCSYDEARKILYGIYRVDPGATDRQREVYEIRNHANTFSFLKDKLLRREPLDEDLIREMHRRLVENIMVGGIYRNENVGIGGSRYDFPEWQEVPFQMLNYAEALKYKSAVCGLPEMSHPLELAAWAHEEFVSIHPFRDGNGRTARMLSNYILMQHGYLPISVPAEKNTVNRYYQILEDYHQSKDIKPLVELFGELEEQELDHVIQIAKENFMQSNKGIEP</sequence>
<evidence type="ECO:0000313" key="5">
    <source>
        <dbReference type="EMBL" id="MDB2000374.1"/>
    </source>
</evidence>
<dbReference type="EMBL" id="JAQLGM010000018">
    <property type="protein sequence ID" value="MDB2000374.1"/>
    <property type="molecule type" value="Genomic_DNA"/>
</dbReference>
<evidence type="ECO:0000259" key="4">
    <source>
        <dbReference type="PROSITE" id="PS51459"/>
    </source>
</evidence>
<dbReference type="PROSITE" id="PS51459">
    <property type="entry name" value="FIDO"/>
    <property type="match status" value="1"/>
</dbReference>
<keyword evidence="2" id="KW-0547">Nucleotide-binding</keyword>
<dbReference type="InterPro" id="IPR003812">
    <property type="entry name" value="Fido"/>
</dbReference>
<proteinExistence type="predicted"/>
<dbReference type="InterPro" id="IPR040198">
    <property type="entry name" value="Fido_containing"/>
</dbReference>
<feature type="active site" evidence="1">
    <location>
        <position position="183"/>
    </location>
</feature>
<gene>
    <name evidence="5" type="ORF">PM006_09195</name>
</gene>
<dbReference type="PANTHER" id="PTHR13504:SF38">
    <property type="entry name" value="FIDO DOMAIN-CONTAINING PROTEIN"/>
    <property type="match status" value="1"/>
</dbReference>
<dbReference type="InterPro" id="IPR036597">
    <property type="entry name" value="Fido-like_dom_sf"/>
</dbReference>
<feature type="site" description="Important for autoinhibition of adenylyltransferase activity" evidence="3">
    <location>
        <position position="47"/>
    </location>
</feature>
<dbReference type="RefSeq" id="WP_049941588.1">
    <property type="nucleotide sequence ID" value="NZ_JADNHH010000016.1"/>
</dbReference>
<protein>
    <submittedName>
        <fullName evidence="5">Fic family protein</fullName>
    </submittedName>
</protein>
<dbReference type="Gene3D" id="1.10.3290.10">
    <property type="entry name" value="Fido-like domain"/>
    <property type="match status" value="1"/>
</dbReference>
<evidence type="ECO:0000256" key="3">
    <source>
        <dbReference type="PIRSR" id="PIRSR640198-3"/>
    </source>
</evidence>